<reference evidence="2 3" key="1">
    <citation type="journal article" date="2023" name="Plants (Basel)">
        <title>Bridging the Gap: Combining Genomics and Transcriptomics Approaches to Understand Stylosanthes scabra, an Orphan Legume from the Brazilian Caatinga.</title>
        <authorList>
            <person name="Ferreira-Neto J.R.C."/>
            <person name="da Silva M.D."/>
            <person name="Binneck E."/>
            <person name="de Melo N.F."/>
            <person name="da Silva R.H."/>
            <person name="de Melo A.L.T.M."/>
            <person name="Pandolfi V."/>
            <person name="Bustamante F.O."/>
            <person name="Brasileiro-Vidal A.C."/>
            <person name="Benko-Iseppon A.M."/>
        </authorList>
    </citation>
    <scope>NUCLEOTIDE SEQUENCE [LARGE SCALE GENOMIC DNA]</scope>
    <source>
        <tissue evidence="2">Leaves</tissue>
    </source>
</reference>
<sequence length="88" mass="9680">MTALPHLFLGEGDHSSSLGRHRSRLQGLHRNIGAVFGDPKCQSLSMAQPLANNQQSPPRVDGRTASDSESNNRRNNRNHATSSRHRSP</sequence>
<feature type="compositionally biased region" description="Basic and acidic residues" evidence="1">
    <location>
        <begin position="60"/>
        <end position="72"/>
    </location>
</feature>
<evidence type="ECO:0000313" key="2">
    <source>
        <dbReference type="EMBL" id="MED6149974.1"/>
    </source>
</evidence>
<feature type="compositionally biased region" description="Polar residues" evidence="1">
    <location>
        <begin position="42"/>
        <end position="57"/>
    </location>
</feature>
<dbReference type="EMBL" id="JASCZI010091333">
    <property type="protein sequence ID" value="MED6149974.1"/>
    <property type="molecule type" value="Genomic_DNA"/>
</dbReference>
<evidence type="ECO:0000256" key="1">
    <source>
        <dbReference type="SAM" id="MobiDB-lite"/>
    </source>
</evidence>
<organism evidence="2 3">
    <name type="scientific">Stylosanthes scabra</name>
    <dbReference type="NCBI Taxonomy" id="79078"/>
    <lineage>
        <taxon>Eukaryota</taxon>
        <taxon>Viridiplantae</taxon>
        <taxon>Streptophyta</taxon>
        <taxon>Embryophyta</taxon>
        <taxon>Tracheophyta</taxon>
        <taxon>Spermatophyta</taxon>
        <taxon>Magnoliopsida</taxon>
        <taxon>eudicotyledons</taxon>
        <taxon>Gunneridae</taxon>
        <taxon>Pentapetalae</taxon>
        <taxon>rosids</taxon>
        <taxon>fabids</taxon>
        <taxon>Fabales</taxon>
        <taxon>Fabaceae</taxon>
        <taxon>Papilionoideae</taxon>
        <taxon>50 kb inversion clade</taxon>
        <taxon>dalbergioids sensu lato</taxon>
        <taxon>Dalbergieae</taxon>
        <taxon>Pterocarpus clade</taxon>
        <taxon>Stylosanthes</taxon>
    </lineage>
</organism>
<keyword evidence="3" id="KW-1185">Reference proteome</keyword>
<protein>
    <submittedName>
        <fullName evidence="2">Uncharacterized protein</fullName>
    </submittedName>
</protein>
<dbReference type="Proteomes" id="UP001341840">
    <property type="component" value="Unassembled WGS sequence"/>
</dbReference>
<comment type="caution">
    <text evidence="2">The sequence shown here is derived from an EMBL/GenBank/DDBJ whole genome shotgun (WGS) entry which is preliminary data.</text>
</comment>
<name>A0ABU6TNL3_9FABA</name>
<evidence type="ECO:0000313" key="3">
    <source>
        <dbReference type="Proteomes" id="UP001341840"/>
    </source>
</evidence>
<accession>A0ABU6TNL3</accession>
<gene>
    <name evidence="2" type="ORF">PIB30_067725</name>
</gene>
<feature type="compositionally biased region" description="Basic residues" evidence="1">
    <location>
        <begin position="74"/>
        <end position="88"/>
    </location>
</feature>
<proteinExistence type="predicted"/>
<feature type="region of interest" description="Disordered" evidence="1">
    <location>
        <begin position="1"/>
        <end position="88"/>
    </location>
</feature>